<proteinExistence type="predicted"/>
<organism evidence="1 2">
    <name type="scientific">Aminobacter anthyllidis</name>
    <dbReference type="NCBI Taxonomy" id="1035067"/>
    <lineage>
        <taxon>Bacteria</taxon>
        <taxon>Pseudomonadati</taxon>
        <taxon>Pseudomonadota</taxon>
        <taxon>Alphaproteobacteria</taxon>
        <taxon>Hyphomicrobiales</taxon>
        <taxon>Phyllobacteriaceae</taxon>
        <taxon>Aminobacter</taxon>
    </lineage>
</organism>
<evidence type="ECO:0000313" key="2">
    <source>
        <dbReference type="Proteomes" id="UP001138921"/>
    </source>
</evidence>
<dbReference type="Proteomes" id="UP001138921">
    <property type="component" value="Unassembled WGS sequence"/>
</dbReference>
<dbReference type="AlphaFoldDB" id="A0A9X1AA94"/>
<sequence length="50" mass="5501">MRLLRYFLPWQVIVRPRGAAVGEVEIKNRKSGGRLTLPVAQALAKLGAKA</sequence>
<comment type="caution">
    <text evidence="1">The sequence shown here is derived from an EMBL/GenBank/DDBJ whole genome shotgun (WGS) entry which is preliminary data.</text>
</comment>
<dbReference type="RefSeq" id="WP_214388918.1">
    <property type="nucleotide sequence ID" value="NZ_JAFLWW010000003.1"/>
</dbReference>
<evidence type="ECO:0000313" key="1">
    <source>
        <dbReference type="EMBL" id="MBT1156104.1"/>
    </source>
</evidence>
<accession>A0A9X1AA94</accession>
<reference evidence="1" key="1">
    <citation type="journal article" date="2021" name="Microorganisms">
        <title>Phylogenomic Reconstruction and Metabolic Potential of the Genus Aminobacter.</title>
        <authorList>
            <person name="Artuso I."/>
            <person name="Turrini P."/>
            <person name="Pirolo M."/>
            <person name="Lugli G.A."/>
            <person name="Ventura M."/>
            <person name="Visca P."/>
        </authorList>
    </citation>
    <scope>NUCLEOTIDE SEQUENCE</scope>
    <source>
        <strain evidence="1">LMG 26462</strain>
    </source>
</reference>
<keyword evidence="2" id="KW-1185">Reference proteome</keyword>
<protein>
    <submittedName>
        <fullName evidence="1">Uncharacterized protein</fullName>
    </submittedName>
</protein>
<dbReference type="EMBL" id="JAFLWW010000003">
    <property type="protein sequence ID" value="MBT1156104.1"/>
    <property type="molecule type" value="Genomic_DNA"/>
</dbReference>
<gene>
    <name evidence="1" type="ORF">J1C56_10925</name>
</gene>
<reference evidence="1" key="2">
    <citation type="submission" date="2021-03" db="EMBL/GenBank/DDBJ databases">
        <authorList>
            <person name="Artuso I."/>
            <person name="Turrini P."/>
            <person name="Pirolo M."/>
            <person name="Lugli G.A."/>
            <person name="Ventura M."/>
            <person name="Visca P."/>
        </authorList>
    </citation>
    <scope>NUCLEOTIDE SEQUENCE</scope>
    <source>
        <strain evidence="1">LMG 26462</strain>
    </source>
</reference>
<name>A0A9X1AA94_9HYPH</name>